<dbReference type="InterPro" id="IPR008928">
    <property type="entry name" value="6-hairpin_glycosidase_sf"/>
</dbReference>
<evidence type="ECO:0000313" key="2">
    <source>
        <dbReference type="EMBL" id="GEM85257.1"/>
    </source>
</evidence>
<reference evidence="2 3" key="1">
    <citation type="submission" date="2019-07" db="EMBL/GenBank/DDBJ databases">
        <title>Whole genome shotgun sequence of Meiothermus hypogaeus NBRC 106114.</title>
        <authorList>
            <person name="Hosoyama A."/>
            <person name="Uohara A."/>
            <person name="Ohji S."/>
            <person name="Ichikawa N."/>
        </authorList>
    </citation>
    <scope>NUCLEOTIDE SEQUENCE [LARGE SCALE GENOMIC DNA]</scope>
    <source>
        <strain evidence="2 3">NBRC 106114</strain>
    </source>
</reference>
<dbReference type="InterPro" id="IPR004879">
    <property type="entry name" value="Ssp411-like_TRX"/>
</dbReference>
<dbReference type="OrthoDB" id="9762614at2"/>
<proteinExistence type="predicted"/>
<dbReference type="GO" id="GO:0005975">
    <property type="term" value="P:carbohydrate metabolic process"/>
    <property type="evidence" value="ECO:0007669"/>
    <property type="project" value="InterPro"/>
</dbReference>
<dbReference type="SUPFAM" id="SSF48208">
    <property type="entry name" value="Six-hairpin glycosidases"/>
    <property type="match status" value="1"/>
</dbReference>
<dbReference type="PIRSF" id="PIRSF006402">
    <property type="entry name" value="UCP006402_thioredoxin"/>
    <property type="match status" value="1"/>
</dbReference>
<comment type="caution">
    <text evidence="2">The sequence shown here is derived from an EMBL/GenBank/DDBJ whole genome shotgun (WGS) entry which is preliminary data.</text>
</comment>
<dbReference type="InterPro" id="IPR012341">
    <property type="entry name" value="6hp_glycosidase-like_sf"/>
</dbReference>
<organism evidence="2 3">
    <name type="scientific">Meiothermus hypogaeus NBRC 106114</name>
    <dbReference type="NCBI Taxonomy" id="1227553"/>
    <lineage>
        <taxon>Bacteria</taxon>
        <taxon>Thermotogati</taxon>
        <taxon>Deinococcota</taxon>
        <taxon>Deinococci</taxon>
        <taxon>Thermales</taxon>
        <taxon>Thermaceae</taxon>
        <taxon>Meiothermus</taxon>
    </lineage>
</organism>
<protein>
    <submittedName>
        <fullName evidence="2">Thioredoxin domain-containing protein</fullName>
    </submittedName>
</protein>
<sequence>MPNRLAQESSPYLLQHAHNPVDWYPWNEEAFAKARAENKPIFLSVGYATCHWCHEMERESFEDPEIAAILNTHFVPIKVDREELPDVDHVYMSALQAMTGSGGWPMNMFLLPDLRPFFGGTYWPPEDRQGFPSFRRVLMGVHNAWQHQHKDVLENAEQLTVHLQGQLKPRTGPLPEDLHKVALAGLSRAFDPAYGGFGSAPKFPQSPALAYLLSLAWLGEEAAWKHLQLTLDRMAEGGLYDQVGGGFHRYAVDHIWRVPHFEKMLYDNAQLAWLYAAASQMQPTTAEQARRYRRIARETLDYVLREMTDPQGGFWSAQDADSEGVEGKFYVWQASEFRTVLGAEADAAMLLFGVSEAGNWEHTNVLERRIPDEALMQHLGMGLEAFENWVESVRKRLYAARQQRIPPLTDDKVLADWNGLMLRALAEVGRLLGEPTYIEAARKNAGFVWQAMYKDGLLRHSWRKGLLKPQAYLSDQAHYGLGLLALYEPTGEMAWLEAAQQLAEAILTYFKEPEGGFRDSLDPTLPVKARDAYDGPYPSGSASAAELLFRLAALYERPDWQQAALSAVEFYAQSLVRNAFGFPALLQAHLVGTQGTELAVVAPSELIEPIRRWFLPLTTLAHGSPDLLPVLQNRQPGLAYLCQQGACRLPVDSLERLLAELEAIYPGISAQVKP</sequence>
<dbReference type="Gene3D" id="1.50.10.10">
    <property type="match status" value="2"/>
</dbReference>
<dbReference type="AlphaFoldDB" id="A0A511R7S9"/>
<name>A0A511R7S9_9DEIN</name>
<dbReference type="PANTHER" id="PTHR42899:SF1">
    <property type="entry name" value="SPERMATOGENESIS-ASSOCIATED PROTEIN 20"/>
    <property type="match status" value="1"/>
</dbReference>
<dbReference type="InterPro" id="IPR024705">
    <property type="entry name" value="Ssp411"/>
</dbReference>
<dbReference type="RefSeq" id="WP_119339506.1">
    <property type="nucleotide sequence ID" value="NZ_BJXL01000204.1"/>
</dbReference>
<evidence type="ECO:0000259" key="1">
    <source>
        <dbReference type="Pfam" id="PF03190"/>
    </source>
</evidence>
<dbReference type="PANTHER" id="PTHR42899">
    <property type="entry name" value="SPERMATOGENESIS-ASSOCIATED PROTEIN 20"/>
    <property type="match status" value="1"/>
</dbReference>
<dbReference type="Gene3D" id="3.40.30.10">
    <property type="entry name" value="Glutaredoxin"/>
    <property type="match status" value="1"/>
</dbReference>
<dbReference type="SUPFAM" id="SSF52833">
    <property type="entry name" value="Thioredoxin-like"/>
    <property type="match status" value="1"/>
</dbReference>
<accession>A0A511R7S9</accession>
<dbReference type="CDD" id="cd02955">
    <property type="entry name" value="SSP411"/>
    <property type="match status" value="1"/>
</dbReference>
<dbReference type="Pfam" id="PF03190">
    <property type="entry name" value="Thioredox_DsbH"/>
    <property type="match status" value="1"/>
</dbReference>
<evidence type="ECO:0000313" key="3">
    <source>
        <dbReference type="Proteomes" id="UP000321197"/>
    </source>
</evidence>
<dbReference type="InterPro" id="IPR036249">
    <property type="entry name" value="Thioredoxin-like_sf"/>
</dbReference>
<gene>
    <name evidence="2" type="ORF">MHY01S_34230</name>
</gene>
<feature type="domain" description="Spermatogenesis-associated protein 20-like TRX" evidence="1">
    <location>
        <begin position="2"/>
        <end position="163"/>
    </location>
</feature>
<dbReference type="Proteomes" id="UP000321197">
    <property type="component" value="Unassembled WGS sequence"/>
</dbReference>
<dbReference type="EMBL" id="BJXL01000204">
    <property type="protein sequence ID" value="GEM85257.1"/>
    <property type="molecule type" value="Genomic_DNA"/>
</dbReference>